<keyword evidence="2" id="KW-1185">Reference proteome</keyword>
<evidence type="ECO:0000313" key="2">
    <source>
        <dbReference type="Proteomes" id="UP000292702"/>
    </source>
</evidence>
<dbReference type="EMBL" id="RWJN01000063">
    <property type="protein sequence ID" value="TCD68566.1"/>
    <property type="molecule type" value="Genomic_DNA"/>
</dbReference>
<reference evidence="1 2" key="1">
    <citation type="submission" date="2018-11" db="EMBL/GenBank/DDBJ databases">
        <title>Genome assembly of Steccherinum ochraceum LE-BIN_3174, the white-rot fungus of the Steccherinaceae family (The Residual Polyporoid clade, Polyporales, Basidiomycota).</title>
        <authorList>
            <person name="Fedorova T.V."/>
            <person name="Glazunova O.A."/>
            <person name="Landesman E.O."/>
            <person name="Moiseenko K.V."/>
            <person name="Psurtseva N.V."/>
            <person name="Savinova O.S."/>
            <person name="Shakhova N.V."/>
            <person name="Tyazhelova T.V."/>
            <person name="Vasina D.V."/>
        </authorList>
    </citation>
    <scope>NUCLEOTIDE SEQUENCE [LARGE SCALE GENOMIC DNA]</scope>
    <source>
        <strain evidence="1 2">LE-BIN_3174</strain>
    </source>
</reference>
<protein>
    <submittedName>
        <fullName evidence="1">Uncharacterized protein</fullName>
    </submittedName>
</protein>
<proteinExistence type="predicted"/>
<dbReference type="AlphaFoldDB" id="A0A4R0RLV7"/>
<sequence>MTLPPQQQLTRIWKRALVADPKLYRMPSIKSITCGNLLASFSGGKLVIVLDDFAAVIEPVPSHTHGVANMRGAPLPPLPDRNGTFEVFFTATTCTVRIRDHSGSAMMVDVWNGVGLQAGLTGTWSGTWVRLEHDTEDY</sequence>
<accession>A0A4R0RLV7</accession>
<organism evidence="1 2">
    <name type="scientific">Steccherinum ochraceum</name>
    <dbReference type="NCBI Taxonomy" id="92696"/>
    <lineage>
        <taxon>Eukaryota</taxon>
        <taxon>Fungi</taxon>
        <taxon>Dikarya</taxon>
        <taxon>Basidiomycota</taxon>
        <taxon>Agaricomycotina</taxon>
        <taxon>Agaricomycetes</taxon>
        <taxon>Polyporales</taxon>
        <taxon>Steccherinaceae</taxon>
        <taxon>Steccherinum</taxon>
    </lineage>
</organism>
<gene>
    <name evidence="1" type="ORF">EIP91_010491</name>
</gene>
<name>A0A4R0RLV7_9APHY</name>
<evidence type="ECO:0000313" key="1">
    <source>
        <dbReference type="EMBL" id="TCD68566.1"/>
    </source>
</evidence>
<dbReference type="Proteomes" id="UP000292702">
    <property type="component" value="Unassembled WGS sequence"/>
</dbReference>
<dbReference type="OrthoDB" id="10469088at2759"/>
<comment type="caution">
    <text evidence="1">The sequence shown here is derived from an EMBL/GenBank/DDBJ whole genome shotgun (WGS) entry which is preliminary data.</text>
</comment>